<organism evidence="3 4">
    <name type="scientific">Dyella koreensis</name>
    <dbReference type="NCBI Taxonomy" id="311235"/>
    <lineage>
        <taxon>Bacteria</taxon>
        <taxon>Pseudomonadati</taxon>
        <taxon>Pseudomonadota</taxon>
        <taxon>Gammaproteobacteria</taxon>
        <taxon>Lysobacterales</taxon>
        <taxon>Rhodanobacteraceae</taxon>
        <taxon>Dyella</taxon>
    </lineage>
</organism>
<comment type="caution">
    <text evidence="3">The sequence shown here is derived from an EMBL/GenBank/DDBJ whole genome shotgun (WGS) entry which is preliminary data.</text>
</comment>
<name>A0ABW8K953_9GAMM</name>
<keyword evidence="4" id="KW-1185">Reference proteome</keyword>
<gene>
    <name evidence="3" type="ORF">ISS97_14455</name>
</gene>
<dbReference type="Pfam" id="PF14346">
    <property type="entry name" value="DUF4398"/>
    <property type="match status" value="1"/>
</dbReference>
<accession>A0ABW8K953</accession>
<protein>
    <submittedName>
        <fullName evidence="3">DUF4398 domain-containing protein</fullName>
    </submittedName>
</protein>
<feature type="compositionally biased region" description="Polar residues" evidence="1">
    <location>
        <begin position="180"/>
        <end position="190"/>
    </location>
</feature>
<evidence type="ECO:0000313" key="3">
    <source>
        <dbReference type="EMBL" id="MFK2918472.1"/>
    </source>
</evidence>
<feature type="compositionally biased region" description="Low complexity" evidence="1">
    <location>
        <begin position="134"/>
        <end position="156"/>
    </location>
</feature>
<evidence type="ECO:0000256" key="1">
    <source>
        <dbReference type="SAM" id="MobiDB-lite"/>
    </source>
</evidence>
<feature type="region of interest" description="Disordered" evidence="1">
    <location>
        <begin position="134"/>
        <end position="190"/>
    </location>
</feature>
<feature type="domain" description="DUF4398" evidence="2">
    <location>
        <begin position="43"/>
        <end position="118"/>
    </location>
</feature>
<dbReference type="RefSeq" id="WP_379985713.1">
    <property type="nucleotide sequence ID" value="NZ_JADIKD010000011.1"/>
</dbReference>
<dbReference type="InterPro" id="IPR025511">
    <property type="entry name" value="DUF4398"/>
</dbReference>
<sequence length="190" mass="20233">MVHIFFPSEGRPHGVRRAVSTLILAVVLATLGGCASVPPPDGAMNQAQTQLRAARDAGAADYAPVDLDFAQNKFQQAQAAMASRKYEDAAALAEEAQADAELARAKARLGAARAQIQNKSQANRDLREQIDQALASHEAQQQQQQQQSQDGLPAQQPTTDMPAPSSSMLQPVPQGEGFQTLPQTNDQGGH</sequence>
<dbReference type="EMBL" id="JADIKD010000011">
    <property type="protein sequence ID" value="MFK2918472.1"/>
    <property type="molecule type" value="Genomic_DNA"/>
</dbReference>
<proteinExistence type="predicted"/>
<evidence type="ECO:0000259" key="2">
    <source>
        <dbReference type="Pfam" id="PF14346"/>
    </source>
</evidence>
<dbReference type="Proteomes" id="UP001620408">
    <property type="component" value="Unassembled WGS sequence"/>
</dbReference>
<reference evidence="3 4" key="1">
    <citation type="submission" date="2020-10" db="EMBL/GenBank/DDBJ databases">
        <title>Phylogeny of dyella-like bacteria.</title>
        <authorList>
            <person name="Fu J."/>
        </authorList>
    </citation>
    <scope>NUCLEOTIDE SEQUENCE [LARGE SCALE GENOMIC DNA]</scope>
    <source>
        <strain evidence="3 4">BB4</strain>
    </source>
</reference>
<dbReference type="Gene3D" id="1.20.1270.390">
    <property type="match status" value="1"/>
</dbReference>
<evidence type="ECO:0000313" key="4">
    <source>
        <dbReference type="Proteomes" id="UP001620408"/>
    </source>
</evidence>